<dbReference type="PROSITE" id="PS51918">
    <property type="entry name" value="RADICAL_SAM"/>
    <property type="match status" value="1"/>
</dbReference>
<dbReference type="InterPro" id="IPR013785">
    <property type="entry name" value="Aldolase_TIM"/>
</dbReference>
<dbReference type="Pfam" id="PF04055">
    <property type="entry name" value="Radical_SAM"/>
    <property type="match status" value="1"/>
</dbReference>
<dbReference type="HAMAP" id="MF_00917">
    <property type="entry name" value="QueE"/>
    <property type="match status" value="1"/>
</dbReference>
<keyword evidence="1" id="KW-0004">4Fe-4S</keyword>
<dbReference type="GO" id="GO:0016829">
    <property type="term" value="F:lyase activity"/>
    <property type="evidence" value="ECO:0007669"/>
    <property type="project" value="UniProtKB-KW"/>
</dbReference>
<dbReference type="AlphaFoldDB" id="A0A0F9RA41"/>
<protein>
    <recommendedName>
        <fullName evidence="8">Radical SAM core domain-containing protein</fullName>
    </recommendedName>
</protein>
<dbReference type="PANTHER" id="PTHR42836">
    <property type="entry name" value="7-CARBOXY-7-DEAZAGUANINE SYNTHASE"/>
    <property type="match status" value="1"/>
</dbReference>
<organism evidence="9">
    <name type="scientific">marine sediment metagenome</name>
    <dbReference type="NCBI Taxonomy" id="412755"/>
    <lineage>
        <taxon>unclassified sequences</taxon>
        <taxon>metagenomes</taxon>
        <taxon>ecological metagenomes</taxon>
    </lineage>
</organism>
<dbReference type="SFLD" id="SFLDS00029">
    <property type="entry name" value="Radical_SAM"/>
    <property type="match status" value="1"/>
</dbReference>
<keyword evidence="5" id="KW-0408">Iron</keyword>
<dbReference type="InterPro" id="IPR024924">
    <property type="entry name" value="7-CO-7-deazaguanine_synth-like"/>
</dbReference>
<evidence type="ECO:0000256" key="5">
    <source>
        <dbReference type="ARBA" id="ARBA00023004"/>
    </source>
</evidence>
<evidence type="ECO:0000256" key="3">
    <source>
        <dbReference type="ARBA" id="ARBA00022723"/>
    </source>
</evidence>
<keyword evidence="6" id="KW-0411">Iron-sulfur</keyword>
<feature type="domain" description="Radical SAM core" evidence="8">
    <location>
        <begin position="32"/>
        <end position="240"/>
    </location>
</feature>
<evidence type="ECO:0000256" key="2">
    <source>
        <dbReference type="ARBA" id="ARBA00022691"/>
    </source>
</evidence>
<dbReference type="Gene3D" id="3.20.20.70">
    <property type="entry name" value="Aldolase class I"/>
    <property type="match status" value="1"/>
</dbReference>
<dbReference type="PANTHER" id="PTHR42836:SF1">
    <property type="entry name" value="7-CARBOXY-7-DEAZAGUANINE SYNTHASE"/>
    <property type="match status" value="1"/>
</dbReference>
<dbReference type="InterPro" id="IPR058240">
    <property type="entry name" value="rSAM_sf"/>
</dbReference>
<keyword evidence="3" id="KW-0479">Metal-binding</keyword>
<evidence type="ECO:0000256" key="7">
    <source>
        <dbReference type="ARBA" id="ARBA00023239"/>
    </source>
</evidence>
<accession>A0A0F9RA41</accession>
<keyword evidence="7" id="KW-0456">Lyase</keyword>
<sequence length="244" mass="27867">MSSSPVTAAHIDKLELLVSELFGPTFQGEGPSIGTPCMFLRLADCNLACTWCDTKYSWDWRNYDYKKEIRRRKLGDVLNQLNELGTGVKHLVVTGGEPLLQQERLAVLLNKIRGWRWRVEVETAGTVMPIRALHEEVSRFNVSPKLSNSGNPLEKRYKPEVLDYFRSTGKAYFKFVVSLPEDLDEVQKLVDTHHLEPDVYIMPEGTEAEEIVRKTVLLAPHVISRKWNMTTRLHVLAFGNTRGT</sequence>
<dbReference type="InterPro" id="IPR007197">
    <property type="entry name" value="rSAM"/>
</dbReference>
<dbReference type="SUPFAM" id="SSF102114">
    <property type="entry name" value="Radical SAM enzymes"/>
    <property type="match status" value="1"/>
</dbReference>
<dbReference type="PIRSF" id="PIRSF000370">
    <property type="entry name" value="QueE"/>
    <property type="match status" value="1"/>
</dbReference>
<evidence type="ECO:0000256" key="4">
    <source>
        <dbReference type="ARBA" id="ARBA00022842"/>
    </source>
</evidence>
<dbReference type="GO" id="GO:0046872">
    <property type="term" value="F:metal ion binding"/>
    <property type="evidence" value="ECO:0007669"/>
    <property type="project" value="UniProtKB-KW"/>
</dbReference>
<reference evidence="9" key="1">
    <citation type="journal article" date="2015" name="Nature">
        <title>Complex archaea that bridge the gap between prokaryotes and eukaryotes.</title>
        <authorList>
            <person name="Spang A."/>
            <person name="Saw J.H."/>
            <person name="Jorgensen S.L."/>
            <person name="Zaremba-Niedzwiedzka K."/>
            <person name="Martijn J."/>
            <person name="Lind A.E."/>
            <person name="van Eijk R."/>
            <person name="Schleper C."/>
            <person name="Guy L."/>
            <person name="Ettema T.J."/>
        </authorList>
    </citation>
    <scope>NUCLEOTIDE SEQUENCE</scope>
</reference>
<dbReference type="GO" id="GO:0051539">
    <property type="term" value="F:4 iron, 4 sulfur cluster binding"/>
    <property type="evidence" value="ECO:0007669"/>
    <property type="project" value="UniProtKB-KW"/>
</dbReference>
<dbReference type="EMBL" id="LAZR01003094">
    <property type="protein sequence ID" value="KKN22086.1"/>
    <property type="molecule type" value="Genomic_DNA"/>
</dbReference>
<evidence type="ECO:0000259" key="8">
    <source>
        <dbReference type="PROSITE" id="PS51918"/>
    </source>
</evidence>
<evidence type="ECO:0000256" key="6">
    <source>
        <dbReference type="ARBA" id="ARBA00023014"/>
    </source>
</evidence>
<proteinExistence type="inferred from homology"/>
<keyword evidence="4" id="KW-0460">Magnesium</keyword>
<name>A0A0F9RA41_9ZZZZ</name>
<gene>
    <name evidence="9" type="ORF">LCGC14_0918920</name>
</gene>
<comment type="caution">
    <text evidence="9">The sequence shown here is derived from an EMBL/GenBank/DDBJ whole genome shotgun (WGS) entry which is preliminary data.</text>
</comment>
<evidence type="ECO:0000256" key="1">
    <source>
        <dbReference type="ARBA" id="ARBA00022485"/>
    </source>
</evidence>
<evidence type="ECO:0000313" key="9">
    <source>
        <dbReference type="EMBL" id="KKN22086.1"/>
    </source>
</evidence>
<keyword evidence="2" id="KW-0949">S-adenosyl-L-methionine</keyword>